<dbReference type="AlphaFoldDB" id="A0AAD7BY83"/>
<dbReference type="Proteomes" id="UP001221757">
    <property type="component" value="Unassembled WGS sequence"/>
</dbReference>
<organism evidence="1 2">
    <name type="scientific">Mycena rosella</name>
    <name type="common">Pink bonnet</name>
    <name type="synonym">Agaricus rosellus</name>
    <dbReference type="NCBI Taxonomy" id="1033263"/>
    <lineage>
        <taxon>Eukaryota</taxon>
        <taxon>Fungi</taxon>
        <taxon>Dikarya</taxon>
        <taxon>Basidiomycota</taxon>
        <taxon>Agaricomycotina</taxon>
        <taxon>Agaricomycetes</taxon>
        <taxon>Agaricomycetidae</taxon>
        <taxon>Agaricales</taxon>
        <taxon>Marasmiineae</taxon>
        <taxon>Mycenaceae</taxon>
        <taxon>Mycena</taxon>
    </lineage>
</organism>
<dbReference type="EMBL" id="JARKIE010000477">
    <property type="protein sequence ID" value="KAJ7634027.1"/>
    <property type="molecule type" value="Genomic_DNA"/>
</dbReference>
<name>A0AAD7BY83_MYCRO</name>
<evidence type="ECO:0000313" key="2">
    <source>
        <dbReference type="Proteomes" id="UP001221757"/>
    </source>
</evidence>
<protein>
    <submittedName>
        <fullName evidence="1">Uncharacterized protein</fullName>
    </submittedName>
</protein>
<gene>
    <name evidence="1" type="ORF">B0H17DRAFT_961540</name>
</gene>
<evidence type="ECO:0000313" key="1">
    <source>
        <dbReference type="EMBL" id="KAJ7634027.1"/>
    </source>
</evidence>
<accession>A0AAD7BY83</accession>
<reference evidence="1" key="1">
    <citation type="submission" date="2023-03" db="EMBL/GenBank/DDBJ databases">
        <title>Massive genome expansion in bonnet fungi (Mycena s.s.) driven by repeated elements and novel gene families across ecological guilds.</title>
        <authorList>
            <consortium name="Lawrence Berkeley National Laboratory"/>
            <person name="Harder C.B."/>
            <person name="Miyauchi S."/>
            <person name="Viragh M."/>
            <person name="Kuo A."/>
            <person name="Thoen E."/>
            <person name="Andreopoulos B."/>
            <person name="Lu D."/>
            <person name="Skrede I."/>
            <person name="Drula E."/>
            <person name="Henrissat B."/>
            <person name="Morin E."/>
            <person name="Kohler A."/>
            <person name="Barry K."/>
            <person name="LaButti K."/>
            <person name="Morin E."/>
            <person name="Salamov A."/>
            <person name="Lipzen A."/>
            <person name="Mereny Z."/>
            <person name="Hegedus B."/>
            <person name="Baldrian P."/>
            <person name="Stursova M."/>
            <person name="Weitz H."/>
            <person name="Taylor A."/>
            <person name="Grigoriev I.V."/>
            <person name="Nagy L.G."/>
            <person name="Martin F."/>
            <person name="Kauserud H."/>
        </authorList>
    </citation>
    <scope>NUCLEOTIDE SEQUENCE</scope>
    <source>
        <strain evidence="1">CBHHK067</strain>
    </source>
</reference>
<sequence>MENVPLFLPSTLPATQHAEGVVAHLAVIEDSMRDVQCAGALVRLHNQLHIKSHLLMYKKVHLRNQGTNMRSRTLVTRNKGKIRLHSEKYQMVWEAKRRLAGNDVTKVGWRKLAREDIRCIEDTEELLRAAATQWARCEEELHDLGELALAAIDEGDVERAPRGGENVRKVSWIWTGTGTAGTDEELEDGTWTT</sequence>
<keyword evidence="2" id="KW-1185">Reference proteome</keyword>
<comment type="caution">
    <text evidence="1">The sequence shown here is derived from an EMBL/GenBank/DDBJ whole genome shotgun (WGS) entry which is preliminary data.</text>
</comment>
<proteinExistence type="predicted"/>